<organism evidence="1 2">
    <name type="scientific">Trichodelitschia bisporula</name>
    <dbReference type="NCBI Taxonomy" id="703511"/>
    <lineage>
        <taxon>Eukaryota</taxon>
        <taxon>Fungi</taxon>
        <taxon>Dikarya</taxon>
        <taxon>Ascomycota</taxon>
        <taxon>Pezizomycotina</taxon>
        <taxon>Dothideomycetes</taxon>
        <taxon>Dothideomycetes incertae sedis</taxon>
        <taxon>Phaeotrichales</taxon>
        <taxon>Phaeotrichaceae</taxon>
        <taxon>Trichodelitschia</taxon>
    </lineage>
</organism>
<proteinExistence type="predicted"/>
<keyword evidence="2" id="KW-1185">Reference proteome</keyword>
<protein>
    <submittedName>
        <fullName evidence="1">Uncharacterized protein</fullName>
    </submittedName>
</protein>
<dbReference type="AlphaFoldDB" id="A0A6G1HXR4"/>
<evidence type="ECO:0000313" key="1">
    <source>
        <dbReference type="EMBL" id="KAF2400802.1"/>
    </source>
</evidence>
<reference evidence="1" key="1">
    <citation type="journal article" date="2020" name="Stud. Mycol.">
        <title>101 Dothideomycetes genomes: a test case for predicting lifestyles and emergence of pathogens.</title>
        <authorList>
            <person name="Haridas S."/>
            <person name="Albert R."/>
            <person name="Binder M."/>
            <person name="Bloem J."/>
            <person name="Labutti K."/>
            <person name="Salamov A."/>
            <person name="Andreopoulos B."/>
            <person name="Baker S."/>
            <person name="Barry K."/>
            <person name="Bills G."/>
            <person name="Bluhm B."/>
            <person name="Cannon C."/>
            <person name="Castanera R."/>
            <person name="Culley D."/>
            <person name="Daum C."/>
            <person name="Ezra D."/>
            <person name="Gonzalez J."/>
            <person name="Henrissat B."/>
            <person name="Kuo A."/>
            <person name="Liang C."/>
            <person name="Lipzen A."/>
            <person name="Lutzoni F."/>
            <person name="Magnuson J."/>
            <person name="Mondo S."/>
            <person name="Nolan M."/>
            <person name="Ohm R."/>
            <person name="Pangilinan J."/>
            <person name="Park H.-J."/>
            <person name="Ramirez L."/>
            <person name="Alfaro M."/>
            <person name="Sun H."/>
            <person name="Tritt A."/>
            <person name="Yoshinaga Y."/>
            <person name="Zwiers L.-H."/>
            <person name="Turgeon B."/>
            <person name="Goodwin S."/>
            <person name="Spatafora J."/>
            <person name="Crous P."/>
            <person name="Grigoriev I."/>
        </authorList>
    </citation>
    <scope>NUCLEOTIDE SEQUENCE</scope>
    <source>
        <strain evidence="1">CBS 262.69</strain>
    </source>
</reference>
<accession>A0A6G1HXR4</accession>
<evidence type="ECO:0000313" key="2">
    <source>
        <dbReference type="Proteomes" id="UP000799640"/>
    </source>
</evidence>
<name>A0A6G1HXR4_9PEZI</name>
<dbReference type="EMBL" id="ML996694">
    <property type="protein sequence ID" value="KAF2400802.1"/>
    <property type="molecule type" value="Genomic_DNA"/>
</dbReference>
<gene>
    <name evidence="1" type="ORF">EJ06DRAFT_407429</name>
</gene>
<dbReference type="Proteomes" id="UP000799640">
    <property type="component" value="Unassembled WGS sequence"/>
</dbReference>
<sequence>MRREAMWSGVNPGDPSVALPPPRNDAVEFICANRRDSALFLIGTFLDQRSFTIIAYSRKGMDQVAARAIVICPSSNSTTNSEYFCSISTTEANTTIALLQLNRLWQGCDEHQQGSTFTRAAFTRLGFPGSSAHCIEVLFVPPDAAALCYELADGHWPALGETRGRTA</sequence>